<dbReference type="EMBL" id="SLZW01000001">
    <property type="protein sequence ID" value="TCS65014.1"/>
    <property type="molecule type" value="Genomic_DNA"/>
</dbReference>
<protein>
    <recommendedName>
        <fullName evidence="5 15">Succinyl-diaminopimelate desuccinylase</fullName>
        <shortName evidence="15">SDAP desuccinylase</shortName>
        <ecNumber evidence="4 15">3.5.1.18</ecNumber>
    </recommendedName>
    <alternativeName>
        <fullName evidence="13 15">N-succinyl-LL-2,6-diaminoheptanedioate amidohydrolase</fullName>
    </alternativeName>
</protein>
<evidence type="ECO:0000313" key="17">
    <source>
        <dbReference type="EMBL" id="TCS65014.1"/>
    </source>
</evidence>
<keyword evidence="8 15" id="KW-0378">Hydrolase</keyword>
<dbReference type="PANTHER" id="PTHR43808:SF31">
    <property type="entry name" value="N-ACETYL-L-CITRULLINE DEACETYLASE"/>
    <property type="match status" value="1"/>
</dbReference>
<dbReference type="OrthoDB" id="9809784at2"/>
<feature type="active site" description="Proton acceptor" evidence="15">
    <location>
        <position position="142"/>
    </location>
</feature>
<reference evidence="17 18" key="1">
    <citation type="submission" date="2019-03" db="EMBL/GenBank/DDBJ databases">
        <title>Genomic Encyclopedia of Type Strains, Phase IV (KMG-IV): sequencing the most valuable type-strain genomes for metagenomic binning, comparative biology and taxonomic classification.</title>
        <authorList>
            <person name="Goeker M."/>
        </authorList>
    </citation>
    <scope>NUCLEOTIDE SEQUENCE [LARGE SCALE GENOMIC DNA]</scope>
    <source>
        <strain evidence="17 18">DSM 101688</strain>
    </source>
</reference>
<feature type="binding site" evidence="15">
    <location>
        <position position="107"/>
    </location>
    <ligand>
        <name>Zn(2+)</name>
        <dbReference type="ChEBI" id="CHEBI:29105"/>
        <label>2</label>
    </ligand>
</feature>
<dbReference type="GO" id="GO:0009089">
    <property type="term" value="P:lysine biosynthetic process via diaminopimelate"/>
    <property type="evidence" value="ECO:0007669"/>
    <property type="project" value="UniProtKB-UniRule"/>
</dbReference>
<evidence type="ECO:0000256" key="8">
    <source>
        <dbReference type="ARBA" id="ARBA00022801"/>
    </source>
</evidence>
<sequence>MGGAIDPVELSAQLIRCPSVTPEDAGAQAVLASALAPLGFACTTMVFEAEDTAPITNLYARLGSRGRNFCFAGHTDVVPVGDAALWTSPPFEPAVRDGRLFGRGAADMKCAIACFAAAVSKFTAERGQDFGGSISFLITGDEEGPAINGTQKMLRRLADDGEKIDACIVGEPTSVDRLGDTIKIGRRGSLNARLAVRGVQGHVAYPHLADNPIPRLLKTLSALNAATLDGGTAHFQPSNLEITALDTNAGAGNVIPAEARAAFNIRFNDTHTGHDLRRWIEGVCREHAGDHALEIAVSGEAFLTPPGPLSAIMVRAVEGVCALTPELSTSGGTSDARFIKDCCPVCELGLQNETAHKVDENVRVGDVERLSAVYLEILRRYFP</sequence>
<dbReference type="CDD" id="cd03891">
    <property type="entry name" value="M20_DapE_proteobac"/>
    <property type="match status" value="1"/>
</dbReference>
<evidence type="ECO:0000259" key="16">
    <source>
        <dbReference type="Pfam" id="PF07687"/>
    </source>
</evidence>
<evidence type="ECO:0000256" key="5">
    <source>
        <dbReference type="ARBA" id="ARBA00022391"/>
    </source>
</evidence>
<dbReference type="InterPro" id="IPR036264">
    <property type="entry name" value="Bact_exopeptidase_dim_dom"/>
</dbReference>
<dbReference type="InterPro" id="IPR002933">
    <property type="entry name" value="Peptidase_M20"/>
</dbReference>
<evidence type="ECO:0000256" key="6">
    <source>
        <dbReference type="ARBA" id="ARBA00022605"/>
    </source>
</evidence>
<dbReference type="GO" id="GO:0008777">
    <property type="term" value="F:acetylornithine deacetylase activity"/>
    <property type="evidence" value="ECO:0007669"/>
    <property type="project" value="TreeGrafter"/>
</dbReference>
<dbReference type="SUPFAM" id="SSF53187">
    <property type="entry name" value="Zn-dependent exopeptidases"/>
    <property type="match status" value="1"/>
</dbReference>
<evidence type="ECO:0000256" key="15">
    <source>
        <dbReference type="HAMAP-Rule" id="MF_01690"/>
    </source>
</evidence>
<dbReference type="Pfam" id="PF01546">
    <property type="entry name" value="Peptidase_M20"/>
    <property type="match status" value="1"/>
</dbReference>
<comment type="similarity">
    <text evidence="2 15">Belongs to the peptidase M20A family. DapE subfamily.</text>
</comment>
<dbReference type="NCBIfam" id="NF009557">
    <property type="entry name" value="PRK13009.1"/>
    <property type="match status" value="1"/>
</dbReference>
<evidence type="ECO:0000256" key="7">
    <source>
        <dbReference type="ARBA" id="ARBA00022723"/>
    </source>
</evidence>
<comment type="catalytic activity">
    <reaction evidence="14 15">
        <text>N-succinyl-(2S,6S)-2,6-diaminopimelate + H2O = (2S,6S)-2,6-diaminopimelate + succinate</text>
        <dbReference type="Rhea" id="RHEA:22608"/>
        <dbReference type="ChEBI" id="CHEBI:15377"/>
        <dbReference type="ChEBI" id="CHEBI:30031"/>
        <dbReference type="ChEBI" id="CHEBI:57609"/>
        <dbReference type="ChEBI" id="CHEBI:58087"/>
        <dbReference type="EC" id="3.5.1.18"/>
    </reaction>
</comment>
<keyword evidence="6 15" id="KW-0028">Amino-acid biosynthesis</keyword>
<feature type="binding site" evidence="15">
    <location>
        <position position="107"/>
    </location>
    <ligand>
        <name>Zn(2+)</name>
        <dbReference type="ChEBI" id="CHEBI:29105"/>
        <label>1</label>
    </ligand>
</feature>
<evidence type="ECO:0000256" key="13">
    <source>
        <dbReference type="ARBA" id="ARBA00031891"/>
    </source>
</evidence>
<organism evidence="17 18">
    <name type="scientific">Varunaivibrio sulfuroxidans</name>
    <dbReference type="NCBI Taxonomy" id="1773489"/>
    <lineage>
        <taxon>Bacteria</taxon>
        <taxon>Pseudomonadati</taxon>
        <taxon>Pseudomonadota</taxon>
        <taxon>Alphaproteobacteria</taxon>
        <taxon>Rhodospirillales</taxon>
        <taxon>Magnetovibrionaceae</taxon>
        <taxon>Varunaivibrio</taxon>
    </lineage>
</organism>
<dbReference type="AlphaFoldDB" id="A0A4R3JGF5"/>
<comment type="cofactor">
    <cofactor evidence="15">
        <name>Zn(2+)</name>
        <dbReference type="ChEBI" id="CHEBI:29105"/>
    </cofactor>
    <cofactor evidence="15">
        <name>Co(2+)</name>
        <dbReference type="ChEBI" id="CHEBI:48828"/>
    </cofactor>
    <text evidence="15">Binds 2 Zn(2+) or Co(2+) ions per subunit.</text>
</comment>
<dbReference type="Gene3D" id="3.40.630.10">
    <property type="entry name" value="Zn peptidases"/>
    <property type="match status" value="2"/>
</dbReference>
<evidence type="ECO:0000256" key="11">
    <source>
        <dbReference type="ARBA" id="ARBA00023154"/>
    </source>
</evidence>
<dbReference type="HAMAP" id="MF_01690">
    <property type="entry name" value="DapE"/>
    <property type="match status" value="1"/>
</dbReference>
<dbReference type="InterPro" id="IPR011650">
    <property type="entry name" value="Peptidase_M20_dimer"/>
</dbReference>
<dbReference type="RefSeq" id="WP_132937736.1">
    <property type="nucleotide sequence ID" value="NZ_CP119676.1"/>
</dbReference>
<evidence type="ECO:0000256" key="2">
    <source>
        <dbReference type="ARBA" id="ARBA00006746"/>
    </source>
</evidence>
<dbReference type="GO" id="GO:0006526">
    <property type="term" value="P:L-arginine biosynthetic process"/>
    <property type="evidence" value="ECO:0007669"/>
    <property type="project" value="TreeGrafter"/>
</dbReference>
<feature type="binding site" evidence="15">
    <location>
        <position position="171"/>
    </location>
    <ligand>
        <name>Zn(2+)</name>
        <dbReference type="ChEBI" id="CHEBI:29105"/>
        <label>1</label>
    </ligand>
</feature>
<dbReference type="Pfam" id="PF07687">
    <property type="entry name" value="M20_dimer"/>
    <property type="match status" value="1"/>
</dbReference>
<dbReference type="PANTHER" id="PTHR43808">
    <property type="entry name" value="ACETYLORNITHINE DEACETYLASE"/>
    <property type="match status" value="1"/>
</dbReference>
<feature type="domain" description="Peptidase M20 dimerisation" evidence="16">
    <location>
        <begin position="184"/>
        <end position="290"/>
    </location>
</feature>
<proteinExistence type="inferred from homology"/>
<gene>
    <name evidence="15" type="primary">dapE</name>
    <name evidence="17" type="ORF">EDD55_101347</name>
</gene>
<evidence type="ECO:0000256" key="10">
    <source>
        <dbReference type="ARBA" id="ARBA00022915"/>
    </source>
</evidence>
<dbReference type="GO" id="GO:0050897">
    <property type="term" value="F:cobalt ion binding"/>
    <property type="evidence" value="ECO:0007669"/>
    <property type="project" value="UniProtKB-UniRule"/>
</dbReference>
<evidence type="ECO:0000256" key="1">
    <source>
        <dbReference type="ARBA" id="ARBA00005130"/>
    </source>
</evidence>
<feature type="binding site" evidence="15">
    <location>
        <position position="143"/>
    </location>
    <ligand>
        <name>Zn(2+)</name>
        <dbReference type="ChEBI" id="CHEBI:29105"/>
        <label>2</label>
    </ligand>
</feature>
<evidence type="ECO:0000256" key="4">
    <source>
        <dbReference type="ARBA" id="ARBA00011921"/>
    </source>
</evidence>
<keyword evidence="12 15" id="KW-0170">Cobalt</keyword>
<dbReference type="Proteomes" id="UP000295304">
    <property type="component" value="Unassembled WGS sequence"/>
</dbReference>
<keyword evidence="9 15" id="KW-0862">Zinc</keyword>
<dbReference type="UniPathway" id="UPA00034">
    <property type="reaction ID" value="UER00021"/>
</dbReference>
<evidence type="ECO:0000256" key="14">
    <source>
        <dbReference type="ARBA" id="ARBA00051301"/>
    </source>
</evidence>
<keyword evidence="10 15" id="KW-0220">Diaminopimelate biosynthesis</keyword>
<dbReference type="GO" id="GO:0019877">
    <property type="term" value="P:diaminopimelate biosynthetic process"/>
    <property type="evidence" value="ECO:0007669"/>
    <property type="project" value="UniProtKB-UniRule"/>
</dbReference>
<feature type="binding site" evidence="15">
    <location>
        <position position="74"/>
    </location>
    <ligand>
        <name>Zn(2+)</name>
        <dbReference type="ChEBI" id="CHEBI:29105"/>
        <label>1</label>
    </ligand>
</feature>
<evidence type="ECO:0000313" key="18">
    <source>
        <dbReference type="Proteomes" id="UP000295304"/>
    </source>
</evidence>
<comment type="subunit">
    <text evidence="3 15">Homodimer.</text>
</comment>
<accession>A0A4R3JGF5</accession>
<keyword evidence="11 15" id="KW-0457">Lysine biosynthesis</keyword>
<name>A0A4R3JGF5_9PROT</name>
<dbReference type="InterPro" id="IPR050072">
    <property type="entry name" value="Peptidase_M20A"/>
</dbReference>
<evidence type="ECO:0000256" key="3">
    <source>
        <dbReference type="ARBA" id="ARBA00011738"/>
    </source>
</evidence>
<comment type="caution">
    <text evidence="17">The sequence shown here is derived from an EMBL/GenBank/DDBJ whole genome shotgun (WGS) entry which is preliminary data.</text>
</comment>
<keyword evidence="18" id="KW-1185">Reference proteome</keyword>
<dbReference type="SUPFAM" id="SSF55031">
    <property type="entry name" value="Bacterial exopeptidase dimerisation domain"/>
    <property type="match status" value="1"/>
</dbReference>
<feature type="binding site" evidence="15">
    <location>
        <position position="356"/>
    </location>
    <ligand>
        <name>Zn(2+)</name>
        <dbReference type="ChEBI" id="CHEBI:29105"/>
        <label>2</label>
    </ligand>
</feature>
<dbReference type="InterPro" id="IPR005941">
    <property type="entry name" value="DapE_proteobac"/>
</dbReference>
<dbReference type="GO" id="GO:0009014">
    <property type="term" value="F:succinyl-diaminopimelate desuccinylase activity"/>
    <property type="evidence" value="ECO:0007669"/>
    <property type="project" value="UniProtKB-UniRule"/>
</dbReference>
<feature type="active site" evidence="15">
    <location>
        <position position="76"/>
    </location>
</feature>
<dbReference type="GO" id="GO:0008270">
    <property type="term" value="F:zinc ion binding"/>
    <property type="evidence" value="ECO:0007669"/>
    <property type="project" value="UniProtKB-UniRule"/>
</dbReference>
<comment type="function">
    <text evidence="15">Catalyzes the hydrolysis of N-succinyl-L,L-diaminopimelic acid (SDAP), forming succinate and LL-2,6-diaminopimelate (DAP), an intermediate involved in the bacterial biosynthesis of lysine and meso-diaminopimelic acid, an essential component of bacterial cell walls.</text>
</comment>
<dbReference type="NCBIfam" id="TIGR01246">
    <property type="entry name" value="dapE_proteo"/>
    <property type="match status" value="1"/>
</dbReference>
<evidence type="ECO:0000256" key="9">
    <source>
        <dbReference type="ARBA" id="ARBA00022833"/>
    </source>
</evidence>
<comment type="pathway">
    <text evidence="1 15">Amino-acid biosynthesis; L-lysine biosynthesis via DAP pathway; LL-2,6-diaminopimelate from (S)-tetrahydrodipicolinate (succinylase route): step 3/3.</text>
</comment>
<keyword evidence="7 15" id="KW-0479">Metal-binding</keyword>
<dbReference type="EC" id="3.5.1.18" evidence="4 15"/>
<evidence type="ECO:0000256" key="12">
    <source>
        <dbReference type="ARBA" id="ARBA00023285"/>
    </source>
</evidence>